<reference evidence="3" key="1">
    <citation type="journal article" date="2017" name="Plant J.">
        <title>The pomegranate (Punica granatum L.) genome and the genomics of punicalagin biosynthesis.</title>
        <authorList>
            <person name="Qin G."/>
            <person name="Xu C."/>
            <person name="Ming R."/>
            <person name="Tang H."/>
            <person name="Guyot R."/>
            <person name="Kramer E.M."/>
            <person name="Hu Y."/>
            <person name="Yi X."/>
            <person name="Qi Y."/>
            <person name="Xu X."/>
            <person name="Gao Z."/>
            <person name="Pan H."/>
            <person name="Jian J."/>
            <person name="Tian Y."/>
            <person name="Yue Z."/>
            <person name="Xu Y."/>
        </authorList>
    </citation>
    <scope>NUCLEOTIDE SEQUENCE [LARGE SCALE GENOMIC DNA]</scope>
    <source>
        <strain evidence="3">cv. Dabenzi</strain>
    </source>
</reference>
<accession>A0A218WE29</accession>
<sequence length="436" mass="49419">MSDDDRARTLSGSCSSALQLASFIIRVDEKIESLLNDVKAEGNDEMIHDVESVKSNRESMKRKMHHLIKTLDETFNGHECPEEGLPILEAIIHWIFKKEEGINAKLDKHRELLEGLQYKKSRTSSELPSDLDQSGDVPELLNLSAQPQQGTASHQIDTSVRTNLGISTSTGLVNEEESKEDQRSPYKSFGDFSNPNKFPDVSSTKEDEKDDGEAPKLAIEIEEIEQSTKDLMAQFDNCEERLLLLLLWIIVLLSIHKMVMSKFQEFKSSLESLARKNSKAKLFKRLHYLAIQADDKFKKMEANVSQKLQKDQRGSIMELQRVPYDLRKQTDGLAGEVLDCFIELVVRLDSFMNYVGNLESQSLVKGAFSALKQIMKDIKFELMATRKKIKQLATLLSSTQLYKYSEYGSIVRDLIDACGISSHEVLGKQQDELGFT</sequence>
<feature type="region of interest" description="Disordered" evidence="1">
    <location>
        <begin position="168"/>
        <end position="215"/>
    </location>
</feature>
<gene>
    <name evidence="2" type="ORF">CDL15_Pgr011202</name>
</gene>
<dbReference type="AlphaFoldDB" id="A0A218WE29"/>
<name>A0A218WE29_PUNGR</name>
<dbReference type="Proteomes" id="UP000197138">
    <property type="component" value="Unassembled WGS sequence"/>
</dbReference>
<evidence type="ECO:0000313" key="2">
    <source>
        <dbReference type="EMBL" id="OWM71075.1"/>
    </source>
</evidence>
<evidence type="ECO:0000313" key="3">
    <source>
        <dbReference type="Proteomes" id="UP000197138"/>
    </source>
</evidence>
<evidence type="ECO:0000256" key="1">
    <source>
        <dbReference type="SAM" id="MobiDB-lite"/>
    </source>
</evidence>
<proteinExistence type="predicted"/>
<protein>
    <submittedName>
        <fullName evidence="2">Uncharacterized protein</fullName>
    </submittedName>
</protein>
<organism evidence="2 3">
    <name type="scientific">Punica granatum</name>
    <name type="common">Pomegranate</name>
    <dbReference type="NCBI Taxonomy" id="22663"/>
    <lineage>
        <taxon>Eukaryota</taxon>
        <taxon>Viridiplantae</taxon>
        <taxon>Streptophyta</taxon>
        <taxon>Embryophyta</taxon>
        <taxon>Tracheophyta</taxon>
        <taxon>Spermatophyta</taxon>
        <taxon>Magnoliopsida</taxon>
        <taxon>eudicotyledons</taxon>
        <taxon>Gunneridae</taxon>
        <taxon>Pentapetalae</taxon>
        <taxon>rosids</taxon>
        <taxon>malvids</taxon>
        <taxon>Myrtales</taxon>
        <taxon>Lythraceae</taxon>
        <taxon>Punica</taxon>
    </lineage>
</organism>
<comment type="caution">
    <text evidence="2">The sequence shown here is derived from an EMBL/GenBank/DDBJ whole genome shotgun (WGS) entry which is preliminary data.</text>
</comment>
<dbReference type="EMBL" id="MTKT01004486">
    <property type="protein sequence ID" value="OWM71075.1"/>
    <property type="molecule type" value="Genomic_DNA"/>
</dbReference>